<dbReference type="EMBL" id="DF970134">
    <property type="protein sequence ID" value="GAP64851.1"/>
    <property type="molecule type" value="Genomic_DNA"/>
</dbReference>
<dbReference type="SUPFAM" id="SSF55073">
    <property type="entry name" value="Nucleotide cyclase"/>
    <property type="match status" value="1"/>
</dbReference>
<sequence>MDVHSPADAPAPATLNPPLLRTLVVCDIADSTALVEKLGDQQAAQLVRKHDRLARALLEQHHGREIDKTDGFLLLFERPIHAVAFALDYQRGLKHLSAAEGVVVRARVGIHMGDVVVWENSPEDVARGAKPIEIEGLAKPMAARLAQLAQPRQILLTAAAASIAHRAHGELGDCAAHVRWRALGRYLFKGLPEAVEVHEVGEEGVAAFRAPRGSRTAKRLLPWWRRPAVLAAEAAMLAVAIAIPAWMSTRSEPALAFAARDWVVVGDLQNLTGNSTFDQSVETALRISLEQSRYVNVLPELKVQETLQRMERDPAKTVVDRSVGSEIALRDGARALVLPTLAEINGKLRVTAEVIDPNSQATVYLVSAEGMGASSVVPSLDKVGQELRGRLGETLASISKESQPLDKVVTANLDALRAYSLGIHAKATSNFKDALAFFEQALKIDPDFARARIDLASTLFDANMRDAALNQLRTAETLGDRLGSRDRLMVEAWLSSYTSAREAMQKWKLLADLYPDLFVASGRYGYFAWMYANDFQAAANAIARSASPRNPNRVNSDFMLGVLALGEEQYPRAIDYFAIAESEGWVRTEYVAAGYAAQRKFDEAEKALKRAKQSGIASDDIDASVMRISIAIDSGNWAVAGEQLNAAKRQAADIDAAQVSRFENIGLSLAPLLSTVLEKGPASKFAPHNVTNTRANALGHASILFQRLWHIYLNARNGKVKGADDILAHAREDAITGDYPVLGKMFAVAHAEVLRAKGHADEAVKVLKEEIDGKELYVTHVALMDAYADAGQSDSALSEARWLSNHRGRAYAEYNEAWATTPFNVAQSNLALLRQAELLLARGQKGPARAALADFLTAWPNAGDPPSVKERIRVATRMLENG</sequence>
<dbReference type="HOGENOM" id="CLU_017777_0_0_6"/>
<dbReference type="PANTHER" id="PTHR43081:SF1">
    <property type="entry name" value="ADENYLATE CYCLASE, TERMINAL-DIFFERENTIATION SPECIFIC"/>
    <property type="match status" value="1"/>
</dbReference>
<protein>
    <submittedName>
        <fullName evidence="3 4">Adenylate cyclase</fullName>
    </submittedName>
</protein>
<dbReference type="InterPro" id="IPR011990">
    <property type="entry name" value="TPR-like_helical_dom_sf"/>
</dbReference>
<evidence type="ECO:0000259" key="2">
    <source>
        <dbReference type="PROSITE" id="PS50125"/>
    </source>
</evidence>
<dbReference type="Gene3D" id="1.25.40.10">
    <property type="entry name" value="Tetratricopeptide repeat domain"/>
    <property type="match status" value="1"/>
</dbReference>
<reference evidence="4" key="2">
    <citation type="submission" date="2015-08" db="EMBL/GenBank/DDBJ databases">
        <title>Complete DNA Sequence of Pseudomonas syringae pv. actinidiae, the Causal Agent of Kiwifruit Canker Disease.</title>
        <authorList>
            <person name="Rikkerink E.H.A."/>
            <person name="Fineran P.C."/>
        </authorList>
    </citation>
    <scope>NUCLEOTIDE SEQUENCE</scope>
    <source>
        <strain evidence="4">SkMP5</strain>
    </source>
</reference>
<dbReference type="InterPro" id="IPR030966">
    <property type="entry name" value="Mod_pep_cyc"/>
</dbReference>
<dbReference type="Pfam" id="PF14559">
    <property type="entry name" value="TPR_19"/>
    <property type="match status" value="1"/>
</dbReference>
<dbReference type="PROSITE" id="PS50125">
    <property type="entry name" value="GUANYLATE_CYCLASE_2"/>
    <property type="match status" value="1"/>
</dbReference>
<name>A0A0K8QJH8_9GAMM</name>
<organism evidence="4">
    <name type="scientific">Mizugakiibacter sediminis</name>
    <dbReference type="NCBI Taxonomy" id="1475481"/>
    <lineage>
        <taxon>Bacteria</taxon>
        <taxon>Pseudomonadati</taxon>
        <taxon>Pseudomonadota</taxon>
        <taxon>Gammaproteobacteria</taxon>
        <taxon>Lysobacterales</taxon>
        <taxon>Rhodanobacteraceae</taxon>
        <taxon>Mizugakiibacter</taxon>
    </lineage>
</organism>
<dbReference type="AlphaFoldDB" id="A0A0K8QJH8"/>
<dbReference type="NCBIfam" id="TIGR04510">
    <property type="entry name" value="mod_pep_cyc"/>
    <property type="match status" value="1"/>
</dbReference>
<evidence type="ECO:0000313" key="4">
    <source>
        <dbReference type="EMBL" id="GAP64851.1"/>
    </source>
</evidence>
<dbReference type="SUPFAM" id="SSF48452">
    <property type="entry name" value="TPR-like"/>
    <property type="match status" value="1"/>
</dbReference>
<dbReference type="InterPro" id="IPR050697">
    <property type="entry name" value="Adenylyl/Guanylyl_Cyclase_3/4"/>
</dbReference>
<proteinExistence type="predicted"/>
<feature type="domain" description="Guanylate cyclase" evidence="2">
    <location>
        <begin position="22"/>
        <end position="146"/>
    </location>
</feature>
<dbReference type="PROSITE" id="PS50005">
    <property type="entry name" value="TPR"/>
    <property type="match status" value="1"/>
</dbReference>
<dbReference type="Proteomes" id="UP000253740">
    <property type="component" value="Unassembled WGS sequence"/>
</dbReference>
<dbReference type="GO" id="GO:0035556">
    <property type="term" value="P:intracellular signal transduction"/>
    <property type="evidence" value="ECO:0007669"/>
    <property type="project" value="InterPro"/>
</dbReference>
<evidence type="ECO:0000313" key="3">
    <source>
        <dbReference type="EMBL" id="GAN45070.1"/>
    </source>
</evidence>
<dbReference type="Gene3D" id="3.30.70.1230">
    <property type="entry name" value="Nucleotide cyclase"/>
    <property type="match status" value="1"/>
</dbReference>
<reference evidence="3" key="1">
    <citation type="submission" date="2015-03" db="EMBL/GenBank/DDBJ databases">
        <title>Draft genome sequence of Mizugakiibacter sediminis skMP5.</title>
        <authorList>
            <person name="Watanabe T."/>
            <person name="Kojima H."/>
            <person name="Fukui M."/>
        </authorList>
    </citation>
    <scope>NUCLEOTIDE SEQUENCE</scope>
    <source>
        <strain evidence="3">SkMP5</strain>
    </source>
</reference>
<dbReference type="GO" id="GO:0009190">
    <property type="term" value="P:cyclic nucleotide biosynthetic process"/>
    <property type="evidence" value="ECO:0007669"/>
    <property type="project" value="InterPro"/>
</dbReference>
<dbReference type="InterPro" id="IPR029787">
    <property type="entry name" value="Nucleotide_cyclase"/>
</dbReference>
<dbReference type="EMBL" id="DF952379">
    <property type="protein sequence ID" value="GAN45070.1"/>
    <property type="molecule type" value="Genomic_DNA"/>
</dbReference>
<dbReference type="SMART" id="SM00028">
    <property type="entry name" value="TPR"/>
    <property type="match status" value="2"/>
</dbReference>
<dbReference type="RefSeq" id="WP_062534096.1">
    <property type="nucleotide sequence ID" value="NZ_DF970134.1"/>
</dbReference>
<evidence type="ECO:0000313" key="5">
    <source>
        <dbReference type="Proteomes" id="UP000253740"/>
    </source>
</evidence>
<evidence type="ECO:0000256" key="1">
    <source>
        <dbReference type="PROSITE-ProRule" id="PRU00339"/>
    </source>
</evidence>
<keyword evidence="1" id="KW-0802">TPR repeat</keyword>
<feature type="repeat" description="TPR" evidence="1">
    <location>
        <begin position="415"/>
        <end position="448"/>
    </location>
</feature>
<keyword evidence="5" id="KW-1185">Reference proteome</keyword>
<dbReference type="CDD" id="cd07302">
    <property type="entry name" value="CHD"/>
    <property type="match status" value="1"/>
</dbReference>
<dbReference type="STRING" id="1475481.GCA_000953855_00134"/>
<dbReference type="PANTHER" id="PTHR43081">
    <property type="entry name" value="ADENYLATE CYCLASE, TERMINAL-DIFFERENTIATION SPECIFIC-RELATED"/>
    <property type="match status" value="1"/>
</dbReference>
<gene>
    <name evidence="3" type="ORF">MBSD_1610</name>
    <name evidence="4" type="ORF">MBSD_n0133</name>
</gene>
<accession>A0A0K8QJH8</accession>
<dbReference type="InterPro" id="IPR019734">
    <property type="entry name" value="TPR_rpt"/>
</dbReference>
<dbReference type="GO" id="GO:0004016">
    <property type="term" value="F:adenylate cyclase activity"/>
    <property type="evidence" value="ECO:0007669"/>
    <property type="project" value="UniProtKB-ARBA"/>
</dbReference>
<dbReference type="InterPro" id="IPR001054">
    <property type="entry name" value="A/G_cyclase"/>
</dbReference>